<dbReference type="InterPro" id="IPR001789">
    <property type="entry name" value="Sig_transdc_resp-reg_receiver"/>
</dbReference>
<reference evidence="6" key="1">
    <citation type="submission" date="2016-02" db="EMBL/GenBank/DDBJ databases">
        <authorList>
            <person name="Mitreva M."/>
            <person name="Pepin K.H."/>
            <person name="Mihindukulasuriya K.A."/>
            <person name="Fulton R."/>
            <person name="Fronick C."/>
            <person name="O'Laughlin M."/>
            <person name="Miner T."/>
            <person name="Herter B."/>
            <person name="Rosa B.A."/>
            <person name="Cordes M."/>
            <person name="Tomlinson C."/>
            <person name="Wollam A."/>
            <person name="Palsikar V.B."/>
            <person name="Mardis E.R."/>
            <person name="Wilson R.K."/>
        </authorList>
    </citation>
    <scope>NUCLEOTIDE SEQUENCE [LARGE SCALE GENOMIC DNA]</scope>
    <source>
        <strain evidence="6">DSM 22607</strain>
    </source>
</reference>
<organism evidence="5 6">
    <name type="scientific">Christensenella minuta</name>
    <dbReference type="NCBI Taxonomy" id="626937"/>
    <lineage>
        <taxon>Bacteria</taxon>
        <taxon>Bacillati</taxon>
        <taxon>Bacillota</taxon>
        <taxon>Clostridia</taxon>
        <taxon>Christensenellales</taxon>
        <taxon>Christensenellaceae</taxon>
        <taxon>Christensenella</taxon>
    </lineage>
</organism>
<dbReference type="SMART" id="SM00448">
    <property type="entry name" value="REC"/>
    <property type="match status" value="1"/>
</dbReference>
<dbReference type="KEGG" id="cmiu:B1H56_01390"/>
<dbReference type="InterPro" id="IPR036388">
    <property type="entry name" value="WH-like_DNA-bd_sf"/>
</dbReference>
<evidence type="ECO:0000256" key="3">
    <source>
        <dbReference type="PROSITE-ProRule" id="PRU00169"/>
    </source>
</evidence>
<dbReference type="SUPFAM" id="SSF52172">
    <property type="entry name" value="CheY-like"/>
    <property type="match status" value="1"/>
</dbReference>
<comment type="caution">
    <text evidence="5">The sequence shown here is derived from an EMBL/GenBank/DDBJ whole genome shotgun (WGS) entry which is preliminary data.</text>
</comment>
<dbReference type="Gene3D" id="3.40.50.2300">
    <property type="match status" value="1"/>
</dbReference>
<sequence length="221" mass="24803">METKQFRVVIVDDDPMVSYISREYLERDCRFAVAGEFADGREALHFLCGNTVDLVLLELRMPEYSGEELMKDLLKNDVPADVIPVTAERSGESLGHALRLGAADYLIKPFTYERFRQCLERYAQRAQIAAGLKAADQEAVDHLLHMPQAAVDAGGGREQHIMGCFRNAPERSFTVKEVAREAGLSDVTVRRYLKRLADAGRIMSGIDYNTGGHPRILYKLP</sequence>
<dbReference type="GO" id="GO:0000156">
    <property type="term" value="F:phosphorelay response regulator activity"/>
    <property type="evidence" value="ECO:0007669"/>
    <property type="project" value="TreeGrafter"/>
</dbReference>
<feature type="domain" description="Response regulatory" evidence="4">
    <location>
        <begin position="7"/>
        <end position="123"/>
    </location>
</feature>
<name>A0A136Q664_9FIRM</name>
<protein>
    <recommendedName>
        <fullName evidence="1">Stage 0 sporulation protein A homolog</fullName>
    </recommendedName>
</protein>
<dbReference type="InterPro" id="IPR051271">
    <property type="entry name" value="2C-system_Tx_regulators"/>
</dbReference>
<dbReference type="PROSITE" id="PS50110">
    <property type="entry name" value="RESPONSE_REGULATORY"/>
    <property type="match status" value="1"/>
</dbReference>
<dbReference type="PANTHER" id="PTHR45526">
    <property type="entry name" value="TRANSCRIPTIONAL REGULATORY PROTEIN DPIA"/>
    <property type="match status" value="1"/>
</dbReference>
<dbReference type="GO" id="GO:0006355">
    <property type="term" value="P:regulation of DNA-templated transcription"/>
    <property type="evidence" value="ECO:0007669"/>
    <property type="project" value="InterPro"/>
</dbReference>
<dbReference type="EMBL" id="LSZW01000047">
    <property type="protein sequence ID" value="KXK66140.1"/>
    <property type="molecule type" value="Genomic_DNA"/>
</dbReference>
<evidence type="ECO:0000256" key="2">
    <source>
        <dbReference type="ARBA" id="ARBA00024867"/>
    </source>
</evidence>
<dbReference type="Pfam" id="PF00072">
    <property type="entry name" value="Response_reg"/>
    <property type="match status" value="1"/>
</dbReference>
<proteinExistence type="predicted"/>
<dbReference type="PANTHER" id="PTHR45526:SF1">
    <property type="entry name" value="TRANSCRIPTIONAL REGULATORY PROTEIN DCUR-RELATED"/>
    <property type="match status" value="1"/>
</dbReference>
<dbReference type="Proteomes" id="UP000070366">
    <property type="component" value="Unassembled WGS sequence"/>
</dbReference>
<dbReference type="AlphaFoldDB" id="A0A136Q664"/>
<dbReference type="STRING" id="626937.HMPREF3293_00876"/>
<dbReference type="Gene3D" id="1.10.10.10">
    <property type="entry name" value="Winged helix-like DNA-binding domain superfamily/Winged helix DNA-binding domain"/>
    <property type="match status" value="1"/>
</dbReference>
<gene>
    <name evidence="5" type="ORF">HMPREF3293_00876</name>
</gene>
<dbReference type="InterPro" id="IPR011006">
    <property type="entry name" value="CheY-like_superfamily"/>
</dbReference>
<dbReference type="InterPro" id="IPR036390">
    <property type="entry name" value="WH_DNA-bd_sf"/>
</dbReference>
<dbReference type="InterPro" id="IPR005471">
    <property type="entry name" value="Tscrpt_reg_IclR_N"/>
</dbReference>
<evidence type="ECO:0000259" key="4">
    <source>
        <dbReference type="PROSITE" id="PS50110"/>
    </source>
</evidence>
<accession>A0A136Q664</accession>
<comment type="function">
    <text evidence="2">May play the central regulatory role in sporulation. It may be an element of the effector pathway responsible for the activation of sporulation genes in response to nutritional stress. Spo0A may act in concert with spo0H (a sigma factor) to control the expression of some genes that are critical to the sporulation process.</text>
</comment>
<keyword evidence="6" id="KW-1185">Reference proteome</keyword>
<evidence type="ECO:0000313" key="6">
    <source>
        <dbReference type="Proteomes" id="UP000070366"/>
    </source>
</evidence>
<comment type="caution">
    <text evidence="3">Lacks conserved residue(s) required for the propagation of feature annotation.</text>
</comment>
<dbReference type="RefSeq" id="WP_066520222.1">
    <property type="nucleotide sequence ID" value="NZ_CABMOF010000003.1"/>
</dbReference>
<dbReference type="OrthoDB" id="9759232at2"/>
<evidence type="ECO:0000256" key="1">
    <source>
        <dbReference type="ARBA" id="ARBA00018672"/>
    </source>
</evidence>
<dbReference type="GO" id="GO:0003677">
    <property type="term" value="F:DNA binding"/>
    <property type="evidence" value="ECO:0007669"/>
    <property type="project" value="InterPro"/>
</dbReference>
<dbReference type="SUPFAM" id="SSF46785">
    <property type="entry name" value="Winged helix' DNA-binding domain"/>
    <property type="match status" value="1"/>
</dbReference>
<dbReference type="Pfam" id="PF09339">
    <property type="entry name" value="HTH_IclR"/>
    <property type="match status" value="1"/>
</dbReference>
<evidence type="ECO:0000313" key="5">
    <source>
        <dbReference type="EMBL" id="KXK66140.1"/>
    </source>
</evidence>